<evidence type="ECO:0008006" key="5">
    <source>
        <dbReference type="Google" id="ProtNLM"/>
    </source>
</evidence>
<evidence type="ECO:0000313" key="4">
    <source>
        <dbReference type="Proteomes" id="UP000178138"/>
    </source>
</evidence>
<reference evidence="3 4" key="1">
    <citation type="journal article" date="2016" name="Nat. Commun.">
        <title>Thousands of microbial genomes shed light on interconnected biogeochemical processes in an aquifer system.</title>
        <authorList>
            <person name="Anantharaman K."/>
            <person name="Brown C.T."/>
            <person name="Hug L.A."/>
            <person name="Sharon I."/>
            <person name="Castelle C.J."/>
            <person name="Probst A.J."/>
            <person name="Thomas B.C."/>
            <person name="Singh A."/>
            <person name="Wilkins M.J."/>
            <person name="Karaoz U."/>
            <person name="Brodie E.L."/>
            <person name="Williams K.H."/>
            <person name="Hubbard S.S."/>
            <person name="Banfield J.F."/>
        </authorList>
    </citation>
    <scope>NUCLEOTIDE SEQUENCE [LARGE SCALE GENOMIC DNA]</scope>
</reference>
<dbReference type="Pfam" id="PF00271">
    <property type="entry name" value="Helicase_C"/>
    <property type="match status" value="1"/>
</dbReference>
<dbReference type="GO" id="GO:0005829">
    <property type="term" value="C:cytosol"/>
    <property type="evidence" value="ECO:0007669"/>
    <property type="project" value="TreeGrafter"/>
</dbReference>
<dbReference type="Pfam" id="PF13588">
    <property type="entry name" value="HSDR_N_2"/>
    <property type="match status" value="1"/>
</dbReference>
<dbReference type="SUPFAM" id="SSF52540">
    <property type="entry name" value="P-loop containing nucleoside triphosphate hydrolases"/>
    <property type="match status" value="2"/>
</dbReference>
<dbReference type="InterPro" id="IPR027417">
    <property type="entry name" value="P-loop_NTPase"/>
</dbReference>
<dbReference type="GO" id="GO:0006304">
    <property type="term" value="P:DNA modification"/>
    <property type="evidence" value="ECO:0007669"/>
    <property type="project" value="InterPro"/>
</dbReference>
<dbReference type="InterPro" id="IPR050742">
    <property type="entry name" value="Helicase_Restrict-Modif_Enz"/>
</dbReference>
<dbReference type="Gene3D" id="3.90.1570.30">
    <property type="match status" value="1"/>
</dbReference>
<evidence type="ECO:0000313" key="3">
    <source>
        <dbReference type="EMBL" id="OGJ07073.1"/>
    </source>
</evidence>
<feature type="domain" description="Helicase C-terminal" evidence="2">
    <location>
        <begin position="379"/>
        <end position="548"/>
    </location>
</feature>
<dbReference type="SMART" id="SM00487">
    <property type="entry name" value="DEXDc"/>
    <property type="match status" value="1"/>
</dbReference>
<dbReference type="GO" id="GO:0003677">
    <property type="term" value="F:DNA binding"/>
    <property type="evidence" value="ECO:0007669"/>
    <property type="project" value="InterPro"/>
</dbReference>
<dbReference type="Pfam" id="PF04851">
    <property type="entry name" value="ResIII"/>
    <property type="match status" value="1"/>
</dbReference>
<dbReference type="CDD" id="cd18032">
    <property type="entry name" value="DEXHc_RE_I_III_res"/>
    <property type="match status" value="1"/>
</dbReference>
<protein>
    <recommendedName>
        <fullName evidence="5">Restriction endonuclease subunit R</fullName>
    </recommendedName>
</protein>
<dbReference type="InterPro" id="IPR001650">
    <property type="entry name" value="Helicase_C-like"/>
</dbReference>
<dbReference type="PANTHER" id="PTHR47396">
    <property type="entry name" value="TYPE I RESTRICTION ENZYME ECOKI R PROTEIN"/>
    <property type="match status" value="1"/>
</dbReference>
<comment type="caution">
    <text evidence="3">The sequence shown here is derived from an EMBL/GenBank/DDBJ whole genome shotgun (WGS) entry which is preliminary data.</text>
</comment>
<dbReference type="PANTHER" id="PTHR47396:SF1">
    <property type="entry name" value="ATP-DEPENDENT HELICASE IRC3-RELATED"/>
    <property type="match status" value="1"/>
</dbReference>
<dbReference type="Gene3D" id="3.40.50.300">
    <property type="entry name" value="P-loop containing nucleotide triphosphate hydrolases"/>
    <property type="match status" value="2"/>
</dbReference>
<evidence type="ECO:0000259" key="1">
    <source>
        <dbReference type="PROSITE" id="PS51192"/>
    </source>
</evidence>
<dbReference type="GO" id="GO:0005524">
    <property type="term" value="F:ATP binding"/>
    <property type="evidence" value="ECO:0007669"/>
    <property type="project" value="InterPro"/>
</dbReference>
<dbReference type="InterPro" id="IPR029464">
    <property type="entry name" value="HSDR_N"/>
</dbReference>
<dbReference type="GO" id="GO:0016787">
    <property type="term" value="F:hydrolase activity"/>
    <property type="evidence" value="ECO:0007669"/>
    <property type="project" value="InterPro"/>
</dbReference>
<organism evidence="3 4">
    <name type="scientific">Candidatus Nomurabacteria bacterium RIFOXYA2_FULL_42_12</name>
    <dbReference type="NCBI Taxonomy" id="1801801"/>
    <lineage>
        <taxon>Bacteria</taxon>
        <taxon>Candidatus Nomuraibacteriota</taxon>
    </lineage>
</organism>
<dbReference type="InterPro" id="IPR014001">
    <property type="entry name" value="Helicase_ATP-bd"/>
</dbReference>
<name>A0A1F6YL16_9BACT</name>
<dbReference type="PROSITE" id="PS51194">
    <property type="entry name" value="HELICASE_CTER"/>
    <property type="match status" value="1"/>
</dbReference>
<gene>
    <name evidence="3" type="ORF">A2225_01710</name>
</gene>
<dbReference type="AlphaFoldDB" id="A0A1F6YL16"/>
<dbReference type="Proteomes" id="UP000178138">
    <property type="component" value="Unassembled WGS sequence"/>
</dbReference>
<feature type="domain" description="Helicase ATP-binding" evidence="1">
    <location>
        <begin position="166"/>
        <end position="317"/>
    </location>
</feature>
<proteinExistence type="predicted"/>
<dbReference type="EMBL" id="MFVZ01000019">
    <property type="protein sequence ID" value="OGJ07073.1"/>
    <property type="molecule type" value="Genomic_DNA"/>
</dbReference>
<dbReference type="InterPro" id="IPR013670">
    <property type="entry name" value="EcoEI_R_C_dom"/>
</dbReference>
<dbReference type="PROSITE" id="PS51192">
    <property type="entry name" value="HELICASE_ATP_BIND_1"/>
    <property type="match status" value="1"/>
</dbReference>
<dbReference type="Pfam" id="PF08463">
    <property type="entry name" value="EcoEI_R_C"/>
    <property type="match status" value="1"/>
</dbReference>
<sequence>MPNQDTTNKKFLRETDARILIDRKLREAGWDPEDKNQVITEETSQAGRADYILKDSRGRGIAVIEAKRFSVDPASAKQQALQYAESIKAEFIFLSNGEEIYFWDYKHRPEQKVATFYSQRDLEKIQNLRLEQKPISVIPIPERYFKGGEWRTPRPYQKEAIHIMDKALAGGKRKMLLVMATGTGKTDTIALYLKRLFDAGIVNRALFLVDRIPLGVQTKEVFDEILKDHSSALLYGGKPKDESEIVISTLQTLYSQLPSLTSGYFDVIISDEAHRTIFGIYSAVLSHFDAIRIGLTATPSGYVDRNTYKLFGCWDETEQKGKPTFVYSIRSGVKEGYLAGYDIVQIDTKVSLEGVNFEGEDYSPEDLERKINIPARNEQVAQAYFAEEEKREPKKLRKAIVYAVTKRHAAQLAYYFNQAKPEHKGRFAEVITSDTEDPRGAIRRFKLEELPMIAVSVGMMDTGIDAPMVENLIMVRPTRSPILYQQMRGRGSRLDQKINKKSFRIYDFAGVTKYFNDESYNPYSEIAKAKAGVPWGTEVKDFVEQELEMPAGFVQIAETAPENIDVIIKRAYVEVGAEGEKIDSDDYQTAWERQIKELAKAEPLVKKVKEGQELSNDESMILAEKLNSPKYYFNEANLREVYHYPPGTLNEFIKTALGIQELPTEAQLYDERISELFEAWLIDKQFQPEQTKILRLVKSQYIARRAPIEVSIFNEPIFQHIGGLNHILQIFDGDALKQTIAELNQNVFVNGHAK</sequence>
<accession>A0A1F6YL16</accession>
<dbReference type="InterPro" id="IPR006935">
    <property type="entry name" value="Helicase/UvrB_N"/>
</dbReference>
<evidence type="ECO:0000259" key="2">
    <source>
        <dbReference type="PROSITE" id="PS51194"/>
    </source>
</evidence>